<dbReference type="PROSITE" id="PS50048">
    <property type="entry name" value="ZN2_CY6_FUNGAL_2"/>
    <property type="match status" value="1"/>
</dbReference>
<evidence type="ECO:0000256" key="1">
    <source>
        <dbReference type="ARBA" id="ARBA00022723"/>
    </source>
</evidence>
<dbReference type="PANTHER" id="PTHR46910:SF38">
    <property type="entry name" value="ZN(2)-C6 FUNGAL-TYPE DOMAIN-CONTAINING PROTEIN"/>
    <property type="match status" value="1"/>
</dbReference>
<organism evidence="5 6">
    <name type="scientific">Collybiopsis luxurians FD-317 M1</name>
    <dbReference type="NCBI Taxonomy" id="944289"/>
    <lineage>
        <taxon>Eukaryota</taxon>
        <taxon>Fungi</taxon>
        <taxon>Dikarya</taxon>
        <taxon>Basidiomycota</taxon>
        <taxon>Agaricomycotina</taxon>
        <taxon>Agaricomycetes</taxon>
        <taxon>Agaricomycetidae</taxon>
        <taxon>Agaricales</taxon>
        <taxon>Marasmiineae</taxon>
        <taxon>Omphalotaceae</taxon>
        <taxon>Collybiopsis</taxon>
        <taxon>Collybiopsis luxurians</taxon>
    </lineage>
</organism>
<dbReference type="Pfam" id="PF00172">
    <property type="entry name" value="Zn_clus"/>
    <property type="match status" value="1"/>
</dbReference>
<dbReference type="InterPro" id="IPR036864">
    <property type="entry name" value="Zn2-C6_fun-type_DNA-bd_sf"/>
</dbReference>
<feature type="domain" description="Zn(2)-C6 fungal-type" evidence="4">
    <location>
        <begin position="25"/>
        <end position="58"/>
    </location>
</feature>
<dbReference type="EMBL" id="KN834805">
    <property type="protein sequence ID" value="KIK55563.1"/>
    <property type="molecule type" value="Genomic_DNA"/>
</dbReference>
<feature type="region of interest" description="Disordered" evidence="3">
    <location>
        <begin position="668"/>
        <end position="695"/>
    </location>
</feature>
<dbReference type="Pfam" id="PF04082">
    <property type="entry name" value="Fungal_trans"/>
    <property type="match status" value="1"/>
</dbReference>
<dbReference type="CDD" id="cd00067">
    <property type="entry name" value="GAL4"/>
    <property type="match status" value="1"/>
</dbReference>
<reference evidence="5 6" key="1">
    <citation type="submission" date="2014-04" db="EMBL/GenBank/DDBJ databases">
        <title>Evolutionary Origins and Diversification of the Mycorrhizal Mutualists.</title>
        <authorList>
            <consortium name="DOE Joint Genome Institute"/>
            <consortium name="Mycorrhizal Genomics Consortium"/>
            <person name="Kohler A."/>
            <person name="Kuo A."/>
            <person name="Nagy L.G."/>
            <person name="Floudas D."/>
            <person name="Copeland A."/>
            <person name="Barry K.W."/>
            <person name="Cichocki N."/>
            <person name="Veneault-Fourrey C."/>
            <person name="LaButti K."/>
            <person name="Lindquist E.A."/>
            <person name="Lipzen A."/>
            <person name="Lundell T."/>
            <person name="Morin E."/>
            <person name="Murat C."/>
            <person name="Riley R."/>
            <person name="Ohm R."/>
            <person name="Sun H."/>
            <person name="Tunlid A."/>
            <person name="Henrissat B."/>
            <person name="Grigoriev I.V."/>
            <person name="Hibbett D.S."/>
            <person name="Martin F."/>
        </authorList>
    </citation>
    <scope>NUCLEOTIDE SEQUENCE [LARGE SCALE GENOMIC DNA]</scope>
    <source>
        <strain evidence="5 6">FD-317 M1</strain>
    </source>
</reference>
<dbReference type="PROSITE" id="PS00463">
    <property type="entry name" value="ZN2_CY6_FUNGAL_1"/>
    <property type="match status" value="1"/>
</dbReference>
<dbReference type="GO" id="GO:0000981">
    <property type="term" value="F:DNA-binding transcription factor activity, RNA polymerase II-specific"/>
    <property type="evidence" value="ECO:0007669"/>
    <property type="project" value="InterPro"/>
</dbReference>
<proteinExistence type="predicted"/>
<dbReference type="GO" id="GO:0008270">
    <property type="term" value="F:zinc ion binding"/>
    <property type="evidence" value="ECO:0007669"/>
    <property type="project" value="InterPro"/>
</dbReference>
<keyword evidence="6" id="KW-1185">Reference proteome</keyword>
<evidence type="ECO:0000256" key="3">
    <source>
        <dbReference type="SAM" id="MobiDB-lite"/>
    </source>
</evidence>
<dbReference type="PANTHER" id="PTHR46910">
    <property type="entry name" value="TRANSCRIPTION FACTOR PDR1"/>
    <property type="match status" value="1"/>
</dbReference>
<dbReference type="HOGENOM" id="CLU_006019_0_1_1"/>
<dbReference type="InterPro" id="IPR001138">
    <property type="entry name" value="Zn2Cys6_DnaBD"/>
</dbReference>
<evidence type="ECO:0000313" key="5">
    <source>
        <dbReference type="EMBL" id="KIK55563.1"/>
    </source>
</evidence>
<protein>
    <recommendedName>
        <fullName evidence="4">Zn(2)-C6 fungal-type domain-containing protein</fullName>
    </recommendedName>
</protein>
<evidence type="ECO:0000313" key="6">
    <source>
        <dbReference type="Proteomes" id="UP000053593"/>
    </source>
</evidence>
<evidence type="ECO:0000256" key="2">
    <source>
        <dbReference type="ARBA" id="ARBA00023242"/>
    </source>
</evidence>
<evidence type="ECO:0000259" key="4">
    <source>
        <dbReference type="PROSITE" id="PS50048"/>
    </source>
</evidence>
<dbReference type="Gene3D" id="4.10.240.10">
    <property type="entry name" value="Zn(2)-C6 fungal-type DNA-binding domain"/>
    <property type="match status" value="1"/>
</dbReference>
<dbReference type="InterPro" id="IPR050987">
    <property type="entry name" value="AtrR-like"/>
</dbReference>
<gene>
    <name evidence="5" type="ORF">GYMLUDRAFT_230895</name>
</gene>
<accession>A0A0D0CKG0</accession>
<dbReference type="AlphaFoldDB" id="A0A0D0CKG0"/>
<dbReference type="SUPFAM" id="SSF57701">
    <property type="entry name" value="Zn2/Cys6 DNA-binding domain"/>
    <property type="match status" value="1"/>
</dbReference>
<dbReference type="SMART" id="SM00906">
    <property type="entry name" value="Fungal_trans"/>
    <property type="match status" value="1"/>
</dbReference>
<name>A0A0D0CKG0_9AGAR</name>
<feature type="region of interest" description="Disordered" evidence="3">
    <location>
        <begin position="1"/>
        <end position="24"/>
    </location>
</feature>
<feature type="region of interest" description="Disordered" evidence="3">
    <location>
        <begin position="123"/>
        <end position="164"/>
    </location>
</feature>
<keyword evidence="1" id="KW-0479">Metal-binding</keyword>
<dbReference type="Proteomes" id="UP000053593">
    <property type="component" value="Unassembled WGS sequence"/>
</dbReference>
<dbReference type="GO" id="GO:0003677">
    <property type="term" value="F:DNA binding"/>
    <property type="evidence" value="ECO:0007669"/>
    <property type="project" value="InterPro"/>
</dbReference>
<dbReference type="OrthoDB" id="39175at2759"/>
<dbReference type="CDD" id="cd12148">
    <property type="entry name" value="fungal_TF_MHR"/>
    <property type="match status" value="1"/>
</dbReference>
<dbReference type="InterPro" id="IPR007219">
    <property type="entry name" value="XnlR_reg_dom"/>
</dbReference>
<dbReference type="SMART" id="SM00066">
    <property type="entry name" value="GAL4"/>
    <property type="match status" value="1"/>
</dbReference>
<keyword evidence="2" id="KW-0539">Nucleus</keyword>
<sequence>MPPPEDQSQEESSRPTKRRNRSSRACDECHRRKIKCDYDTAPNGVCTHCSSLNVECKHTLQKQKRGPKAGSRRRPASDAKNLVYKILAAPLSFAIPEGSEAIREMIIDLAKYSRSLESELDRLQPTEKLRSLPTSLPNPESSPGDSSSVSWEPSPDSNVATTEEQVSVVDALALRMGSRLEFGGQTRRRHGHYANRKLLQTALDIRDEVNGGESRVMDDQQRRPEFWNPAPWHRCYEPEEPHYMFPEDDLLGQLVSIFFSRIHTHFPLLHGPTFRKQVFQDKLHLKDPQFGATVLAVCSLASRHCSDPRVLVDGIQSRRSAGWKYFQQIRLGRSSYVHPASLFEVQLCALASLFLQPTPLGDITSSLIGMGIRYSQEVGAHRRQPVGKTHQERIDRELWKRVYWALISLDFLLSLAAGRPRATTEDDYDLDLLIECDDENWSDESDPEISFVQPPDQPSYIAFWNHTIRFMLLAAHAQRYLVRSPARSLNSGSIPEHAEKIIDELSSNLLKWMESTPDHLRWDPHNSNTTFFQQSMVVQSFYYWFHFIIYQPFIRTGPVSSLSYSSLAICANAARSFLDLLEVYHRRPNYVVLPHTIPPAFRSSIILLVNIWKSAWMNAAFDPERDISRINKCLEVMSIYEESVEMPGRFRDILQAIITASRIPSRSRPSLLKRAREDEQQGLPGNEYSTPLEPSELPPAEIHASGVFQNPAGAGVSAGYNMDLGQVAGNLDLHLPPNYDQEDWNNFMKMVDEILQGSFNR</sequence>
<feature type="compositionally biased region" description="Low complexity" evidence="3">
    <location>
        <begin position="137"/>
        <end position="158"/>
    </location>
</feature>
<dbReference type="GO" id="GO:0006351">
    <property type="term" value="P:DNA-templated transcription"/>
    <property type="evidence" value="ECO:0007669"/>
    <property type="project" value="InterPro"/>
</dbReference>